<keyword evidence="12" id="KW-0472">Membrane</keyword>
<keyword evidence="5 10" id="KW-0479">Metal-binding</keyword>
<gene>
    <name evidence="13" type="ORF">C1H71_10885</name>
</gene>
<keyword evidence="4 10" id="KW-0808">Transferase</keyword>
<feature type="binding site" evidence="11">
    <location>
        <position position="169"/>
    </location>
    <ligand>
        <name>Mg(2+)</name>
        <dbReference type="ChEBI" id="CHEBI:18420"/>
    </ligand>
</feature>
<feature type="signal peptide" evidence="12">
    <location>
        <begin position="1"/>
        <end position="19"/>
    </location>
</feature>
<dbReference type="PROSITE" id="PS51257">
    <property type="entry name" value="PROKAR_LIPOPROTEIN"/>
    <property type="match status" value="1"/>
</dbReference>
<dbReference type="AlphaFoldDB" id="A0A7G3GA86"/>
<dbReference type="GO" id="GO:0046872">
    <property type="term" value="F:metal ion binding"/>
    <property type="evidence" value="ECO:0007669"/>
    <property type="project" value="UniProtKB-UniRule"/>
</dbReference>
<organism evidence="13 14">
    <name type="scientific">Iodobacter fluviatilis</name>
    <dbReference type="NCBI Taxonomy" id="537"/>
    <lineage>
        <taxon>Bacteria</taxon>
        <taxon>Pseudomonadati</taxon>
        <taxon>Pseudomonadota</taxon>
        <taxon>Betaproteobacteria</taxon>
        <taxon>Neisseriales</taxon>
        <taxon>Chitinibacteraceae</taxon>
        <taxon>Iodobacter</taxon>
    </lineage>
</organism>
<dbReference type="PANTHER" id="PTHR30040">
    <property type="entry name" value="THIAMINE BIOSYNTHESIS LIPOPROTEIN APBE"/>
    <property type="match status" value="1"/>
</dbReference>
<sequence>MIKILLLAGVLLLSACSKAPLYQQESYVFGTRVQISIWGLPEDIAQKHAAAVFADLDRIHTRMHPWQPSEITRINASFARGEPALIDTETAALLKQASQYAERSDQLFNPAMGGLIAAWGFHKDSYAAILPSQATIAQLLAGQPSMQNLSFDTSTVSSSNPAVQLDTGGFAKGWALDRAAAYLRKHRVNNALINIGGNVLALGKKDQTPWVVGIQHPREPQAMATIALKSGEAIGTSGDYQRFFEVGGKRYSHLIDPRTGQPATTMEAATVIAPPSLEAGAISDIATKPIFIGGIGNTLHYAQRFGLQDVLVVGNDGSVYITEELQRRISWIKPPVHIYRLR</sequence>
<keyword evidence="12" id="KW-0449">Lipoprotein</keyword>
<reference evidence="13 14" key="1">
    <citation type="submission" date="2018-01" db="EMBL/GenBank/DDBJ databases">
        <title>Genome sequence of Iodobacter sp. strain PCH194 isolated from Indian Trans-Himalaya.</title>
        <authorList>
            <person name="Kumar V."/>
            <person name="Thakur V."/>
            <person name="Kumar S."/>
            <person name="Singh D."/>
        </authorList>
    </citation>
    <scope>NUCLEOTIDE SEQUENCE [LARGE SCALE GENOMIC DNA]</scope>
    <source>
        <strain evidence="13 14">PCH194</strain>
    </source>
</reference>
<evidence type="ECO:0000256" key="10">
    <source>
        <dbReference type="PIRNR" id="PIRNR006268"/>
    </source>
</evidence>
<keyword evidence="14" id="KW-1185">Reference proteome</keyword>
<dbReference type="GO" id="GO:0005886">
    <property type="term" value="C:plasma membrane"/>
    <property type="evidence" value="ECO:0007669"/>
    <property type="project" value="UniProtKB-SubCell"/>
</dbReference>
<evidence type="ECO:0000256" key="7">
    <source>
        <dbReference type="ARBA" id="ARBA00022842"/>
    </source>
</evidence>
<keyword evidence="7 10" id="KW-0460">Magnesium</keyword>
<dbReference type="EMBL" id="CP025781">
    <property type="protein sequence ID" value="QBC43993.1"/>
    <property type="molecule type" value="Genomic_DNA"/>
</dbReference>
<evidence type="ECO:0000256" key="1">
    <source>
        <dbReference type="ARBA" id="ARBA00011955"/>
    </source>
</evidence>
<accession>A0A7G3GA86</accession>
<evidence type="ECO:0000256" key="8">
    <source>
        <dbReference type="ARBA" id="ARBA00031306"/>
    </source>
</evidence>
<dbReference type="Gene3D" id="3.10.520.10">
    <property type="entry name" value="ApbE-like domains"/>
    <property type="match status" value="1"/>
</dbReference>
<name>A0A7G3GA86_9NEIS</name>
<evidence type="ECO:0000256" key="4">
    <source>
        <dbReference type="ARBA" id="ARBA00022679"/>
    </source>
</evidence>
<comment type="similarity">
    <text evidence="10 12">Belongs to the ApbE family.</text>
</comment>
<evidence type="ECO:0000256" key="11">
    <source>
        <dbReference type="PIRSR" id="PIRSR006268-2"/>
    </source>
</evidence>
<evidence type="ECO:0000313" key="13">
    <source>
        <dbReference type="EMBL" id="QBC43993.1"/>
    </source>
</evidence>
<keyword evidence="3 10" id="KW-0285">Flavoprotein</keyword>
<dbReference type="EC" id="2.7.1.180" evidence="1 10"/>
<proteinExistence type="inferred from homology"/>
<evidence type="ECO:0000256" key="6">
    <source>
        <dbReference type="ARBA" id="ARBA00022827"/>
    </source>
</evidence>
<dbReference type="Proteomes" id="UP000515917">
    <property type="component" value="Chromosome"/>
</dbReference>
<evidence type="ECO:0000256" key="5">
    <source>
        <dbReference type="ARBA" id="ARBA00022723"/>
    </source>
</evidence>
<protein>
    <recommendedName>
        <fullName evidence="2 10">FAD:protein FMN transferase</fullName>
        <ecNumber evidence="1 10">2.7.1.180</ecNumber>
    </recommendedName>
    <alternativeName>
        <fullName evidence="8 10">Flavin transferase</fullName>
    </alternativeName>
</protein>
<keyword evidence="12" id="KW-0732">Signal</keyword>
<comment type="function">
    <text evidence="12">Flavin transferase that catalyzes the transfer of the FMN moiety of FAD and its covalent binding to the hydroxyl group of a threonine residue in a target flavoprotein.</text>
</comment>
<dbReference type="InterPro" id="IPR003374">
    <property type="entry name" value="ApbE-like_sf"/>
</dbReference>
<comment type="cofactor">
    <cofactor evidence="11">
        <name>Mg(2+)</name>
        <dbReference type="ChEBI" id="CHEBI:18420"/>
    </cofactor>
    <cofactor evidence="11">
        <name>Mn(2+)</name>
        <dbReference type="ChEBI" id="CHEBI:29035"/>
    </cofactor>
    <text evidence="11">Magnesium. Can also use manganese.</text>
</comment>
<evidence type="ECO:0000256" key="12">
    <source>
        <dbReference type="RuleBase" id="RU363002"/>
    </source>
</evidence>
<dbReference type="InterPro" id="IPR024932">
    <property type="entry name" value="ApbE"/>
</dbReference>
<keyword evidence="6 10" id="KW-0274">FAD</keyword>
<keyword evidence="12" id="KW-0997">Cell inner membrane</keyword>
<dbReference type="RefSeq" id="WP_130106552.1">
    <property type="nucleotide sequence ID" value="NZ_CP025781.1"/>
</dbReference>
<dbReference type="PIRSF" id="PIRSF006268">
    <property type="entry name" value="ApbE"/>
    <property type="match status" value="1"/>
</dbReference>
<dbReference type="PANTHER" id="PTHR30040:SF2">
    <property type="entry name" value="FAD:PROTEIN FMN TRANSFERASE"/>
    <property type="match status" value="1"/>
</dbReference>
<comment type="catalytic activity">
    <reaction evidence="9 10 12">
        <text>L-threonyl-[protein] + FAD = FMN-L-threonyl-[protein] + AMP + H(+)</text>
        <dbReference type="Rhea" id="RHEA:36847"/>
        <dbReference type="Rhea" id="RHEA-COMP:11060"/>
        <dbReference type="Rhea" id="RHEA-COMP:11061"/>
        <dbReference type="ChEBI" id="CHEBI:15378"/>
        <dbReference type="ChEBI" id="CHEBI:30013"/>
        <dbReference type="ChEBI" id="CHEBI:57692"/>
        <dbReference type="ChEBI" id="CHEBI:74257"/>
        <dbReference type="ChEBI" id="CHEBI:456215"/>
        <dbReference type="EC" id="2.7.1.180"/>
    </reaction>
</comment>
<evidence type="ECO:0000256" key="3">
    <source>
        <dbReference type="ARBA" id="ARBA00022630"/>
    </source>
</evidence>
<dbReference type="KEGG" id="ifl:C1H71_10885"/>
<comment type="subcellular location">
    <subcellularLocation>
        <location evidence="12">Cell inner membrane</location>
        <topology evidence="12">Lipid-anchor</topology>
        <orientation evidence="12">Periplasmic side</orientation>
    </subcellularLocation>
</comment>
<keyword evidence="12" id="KW-1003">Cell membrane</keyword>
<dbReference type="Pfam" id="PF02424">
    <property type="entry name" value="ApbE"/>
    <property type="match status" value="1"/>
</dbReference>
<feature type="chain" id="PRO_5029037428" description="FAD:protein FMN transferase" evidence="12">
    <location>
        <begin position="20"/>
        <end position="342"/>
    </location>
</feature>
<evidence type="ECO:0000256" key="2">
    <source>
        <dbReference type="ARBA" id="ARBA00016337"/>
    </source>
</evidence>
<dbReference type="SUPFAM" id="SSF143631">
    <property type="entry name" value="ApbE-like"/>
    <property type="match status" value="1"/>
</dbReference>
<dbReference type="GO" id="GO:0016740">
    <property type="term" value="F:transferase activity"/>
    <property type="evidence" value="ECO:0007669"/>
    <property type="project" value="UniProtKB-UniRule"/>
</dbReference>
<evidence type="ECO:0000313" key="14">
    <source>
        <dbReference type="Proteomes" id="UP000515917"/>
    </source>
</evidence>
<evidence type="ECO:0000256" key="9">
    <source>
        <dbReference type="ARBA" id="ARBA00048540"/>
    </source>
</evidence>